<dbReference type="InterPro" id="IPR000182">
    <property type="entry name" value="GNAT_dom"/>
</dbReference>
<organism evidence="2 3">
    <name type="scientific">Cherax quadricarinatus</name>
    <name type="common">Australian red claw crayfish</name>
    <dbReference type="NCBI Taxonomy" id="27406"/>
    <lineage>
        <taxon>Eukaryota</taxon>
        <taxon>Metazoa</taxon>
        <taxon>Ecdysozoa</taxon>
        <taxon>Arthropoda</taxon>
        <taxon>Crustacea</taxon>
        <taxon>Multicrustacea</taxon>
        <taxon>Malacostraca</taxon>
        <taxon>Eumalacostraca</taxon>
        <taxon>Eucarida</taxon>
        <taxon>Decapoda</taxon>
        <taxon>Pleocyemata</taxon>
        <taxon>Astacidea</taxon>
        <taxon>Parastacoidea</taxon>
        <taxon>Parastacidae</taxon>
        <taxon>Cherax</taxon>
    </lineage>
</organism>
<dbReference type="InterPro" id="IPR011011">
    <property type="entry name" value="Znf_FYVE_PHD"/>
</dbReference>
<dbReference type="SUPFAM" id="SSF55729">
    <property type="entry name" value="Acyl-CoA N-acyltransferases (Nat)"/>
    <property type="match status" value="1"/>
</dbReference>
<keyword evidence="3" id="KW-1185">Reference proteome</keyword>
<dbReference type="SUPFAM" id="SSF57903">
    <property type="entry name" value="FYVE/PHD zinc finger"/>
    <property type="match status" value="1"/>
</dbReference>
<dbReference type="PROSITE" id="PS51186">
    <property type="entry name" value="GNAT"/>
    <property type="match status" value="1"/>
</dbReference>
<dbReference type="Pfam" id="PF00583">
    <property type="entry name" value="Acetyltransf_1"/>
    <property type="match status" value="1"/>
</dbReference>
<dbReference type="Proteomes" id="UP001445076">
    <property type="component" value="Unassembled WGS sequence"/>
</dbReference>
<reference evidence="2 3" key="1">
    <citation type="journal article" date="2024" name="BMC Genomics">
        <title>Genome assembly of redclaw crayfish (Cherax quadricarinatus) provides insights into its immune adaptation and hypoxia tolerance.</title>
        <authorList>
            <person name="Liu Z."/>
            <person name="Zheng J."/>
            <person name="Li H."/>
            <person name="Fang K."/>
            <person name="Wang S."/>
            <person name="He J."/>
            <person name="Zhou D."/>
            <person name="Weng S."/>
            <person name="Chi M."/>
            <person name="Gu Z."/>
            <person name="He J."/>
            <person name="Li F."/>
            <person name="Wang M."/>
        </authorList>
    </citation>
    <scope>NUCLEOTIDE SEQUENCE [LARGE SCALE GENOMIC DNA]</scope>
    <source>
        <strain evidence="2">ZL_2023a</strain>
    </source>
</reference>
<dbReference type="CDD" id="cd04301">
    <property type="entry name" value="NAT_SF"/>
    <property type="match status" value="1"/>
</dbReference>
<name>A0AAW0W1X4_CHEQU</name>
<dbReference type="EMBL" id="JARKIK010000095">
    <property type="protein sequence ID" value="KAK8722399.1"/>
    <property type="molecule type" value="Genomic_DNA"/>
</dbReference>
<dbReference type="AlphaFoldDB" id="A0AAW0W1X4"/>
<comment type="caution">
    <text evidence="2">The sequence shown here is derived from an EMBL/GenBank/DDBJ whole genome shotgun (WGS) entry which is preliminary data.</text>
</comment>
<dbReference type="Gene3D" id="3.40.630.30">
    <property type="match status" value="1"/>
</dbReference>
<dbReference type="PANTHER" id="PTHR20916">
    <property type="entry name" value="CYSTEINE AND GLYCINE-RICH PROTEIN 2 BINDING PROTEIN"/>
    <property type="match status" value="1"/>
</dbReference>
<accession>A0AAW0W1X4</accession>
<evidence type="ECO:0000259" key="1">
    <source>
        <dbReference type="PROSITE" id="PS51186"/>
    </source>
</evidence>
<dbReference type="InterPro" id="IPR016181">
    <property type="entry name" value="Acyl_CoA_acyltransferase"/>
</dbReference>
<dbReference type="GO" id="GO:0004402">
    <property type="term" value="F:histone acetyltransferase activity"/>
    <property type="evidence" value="ECO:0007669"/>
    <property type="project" value="TreeGrafter"/>
</dbReference>
<evidence type="ECO:0000313" key="3">
    <source>
        <dbReference type="Proteomes" id="UP001445076"/>
    </source>
</evidence>
<dbReference type="PANTHER" id="PTHR20916:SF26">
    <property type="entry name" value="CYSTEINE-RICH PROTEIN 2-BINDING PROTEIN"/>
    <property type="match status" value="1"/>
</dbReference>
<feature type="domain" description="N-acetyltransferase" evidence="1">
    <location>
        <begin position="521"/>
        <end position="662"/>
    </location>
</feature>
<evidence type="ECO:0000313" key="2">
    <source>
        <dbReference type="EMBL" id="KAK8722399.1"/>
    </source>
</evidence>
<gene>
    <name evidence="2" type="ORF">OTU49_012207</name>
</gene>
<proteinExistence type="predicted"/>
<dbReference type="FunFam" id="3.40.630.30:FF:000013">
    <property type="entry name" value="cysteine-rich protein 2-binding protein-like"/>
    <property type="match status" value="1"/>
</dbReference>
<dbReference type="Gene3D" id="3.90.980.20">
    <property type="match status" value="1"/>
</dbReference>
<protein>
    <recommendedName>
        <fullName evidence="1">N-acetyltransferase domain-containing protein</fullName>
    </recommendedName>
</protein>
<sequence>MVSFIPSLSCGPCLYCNGMSQDAPEKFLRCDICRRCAHISCLKSGSPEGALLGDNFFNFTCCVCQQSSQDTTVRAKLTTPQMLLLVMYNLHKTEAHTTRHGFFHWKIHVYNFISNHWKDIFGPESRKKRKKVLQASLSSQLSHHGQYFISGYETLRDGGWYKLESVLPPAQILQQQMTQKRGGRKRLKDESSKVFQDIHHIKEELVEESISSADVSFDSHDDSSRGSWFTERELLKPHTCPPQALFDSDEEEELEETKYSFPQVNIKKEVTMQEGHLEYGNEGWQEIEVKEEECDTEFIDVDGGEVTTEVHLLDDSPACTKVSLFTKTSPPPTTLVDLPPVLRQETKENVRALSGYEERQLLRQLDRLQESGSLPPHLHRFRRKLAVRKSKLEHGLPLFNLDSEINFWRSFGRLRSYRERLQCKMTQNMSDSTARVLDRFQVCTGQEHRRQEETSSFLIKLVGAPAGSLPLIYSPYTLRNLKPYIMRDYESVPLKLQLLQEIISHPHRDEAGWCLPPRHPIDYCYVTPKHIPAMNQLARHFFWPGIDLSEVLQYPDHTCVVLYRNLVVGFGVLVPDTGFNIAYLSFLLVHPEWRRAGIATFVLYHLIQTCMGKDVTLHVSATNPALILYQRFGFKVEEFLFGFYDKYLPEDSPECKHAMFLRLSR</sequence>